<evidence type="ECO:0000313" key="2">
    <source>
        <dbReference type="Proteomes" id="UP000011939"/>
    </source>
</evidence>
<reference evidence="1 2" key="1">
    <citation type="journal article" date="2013" name="Genome Announc.">
        <title>Genome Sequence of Campylobacter showae UNSWCD, Isolated from a Patient with Crohn's Disease.</title>
        <authorList>
            <person name="Tay A.P."/>
            <person name="Kaakoush N.O."/>
            <person name="Deshpande N.P."/>
            <person name="Chen Z."/>
            <person name="Mitchell H."/>
            <person name="Wilkins M.R."/>
        </authorList>
    </citation>
    <scope>NUCLEOTIDE SEQUENCE [LARGE SCALE GENOMIC DNA]</scope>
    <source>
        <strain evidence="1 2">CSUNSWCD</strain>
    </source>
</reference>
<protein>
    <submittedName>
        <fullName evidence="1">Uncharacterized protein</fullName>
    </submittedName>
</protein>
<dbReference type="EMBL" id="AMZQ01000007">
    <property type="protein sequence ID" value="EKU11398.1"/>
    <property type="molecule type" value="Genomic_DNA"/>
</dbReference>
<accession>M5IRX8</accession>
<dbReference type="PATRIC" id="fig|1244083.3.peg.1266"/>
<proteinExistence type="predicted"/>
<name>M5IRX8_9BACT</name>
<comment type="caution">
    <text evidence="1">The sequence shown here is derived from an EMBL/GenBank/DDBJ whole genome shotgun (WGS) entry which is preliminary data.</text>
</comment>
<gene>
    <name evidence="1" type="ORF">CSUNSWCD_2024</name>
</gene>
<dbReference type="STRING" id="1244083.CSUNSWCD_2024"/>
<sequence>MSLAFLRLFLTWLNFDIKAIGCWYKNKFKKAQWPFKYKKA</sequence>
<dbReference type="AlphaFoldDB" id="M5IRX8"/>
<organism evidence="1 2">
    <name type="scientific">Campylobacter showae CSUNSWCD</name>
    <dbReference type="NCBI Taxonomy" id="1244083"/>
    <lineage>
        <taxon>Bacteria</taxon>
        <taxon>Pseudomonadati</taxon>
        <taxon>Campylobacterota</taxon>
        <taxon>Epsilonproteobacteria</taxon>
        <taxon>Campylobacterales</taxon>
        <taxon>Campylobacteraceae</taxon>
        <taxon>Campylobacter</taxon>
    </lineage>
</organism>
<evidence type="ECO:0000313" key="1">
    <source>
        <dbReference type="EMBL" id="EKU11398.1"/>
    </source>
</evidence>
<dbReference type="Proteomes" id="UP000011939">
    <property type="component" value="Unassembled WGS sequence"/>
</dbReference>